<feature type="domain" description="tRNA (adenine(58)-N(1))-methyltransferase catalytic subunit TRM61 C-terminal" evidence="6">
    <location>
        <begin position="101"/>
        <end position="264"/>
    </location>
</feature>
<feature type="binding site" evidence="5">
    <location>
        <position position="184"/>
    </location>
    <ligand>
        <name>S-adenosyl-L-methionine</name>
        <dbReference type="ChEBI" id="CHEBI:59789"/>
    </ligand>
</feature>
<protein>
    <submittedName>
        <fullName evidence="7">tRNA (Adenine-N1)-methyltransferase</fullName>
    </submittedName>
</protein>
<dbReference type="Gene3D" id="3.10.330.20">
    <property type="match status" value="1"/>
</dbReference>
<proteinExistence type="predicted"/>
<dbReference type="PANTHER" id="PTHR12133:SF1">
    <property type="entry name" value="TRNA (ADENINE(58)-N(1))-METHYLTRANSFERASE, MITOCHONDRIAL"/>
    <property type="match status" value="1"/>
</dbReference>
<feature type="binding site" evidence="5">
    <location>
        <position position="200"/>
    </location>
    <ligand>
        <name>S-adenosyl-L-methionine</name>
        <dbReference type="ChEBI" id="CHEBI:59789"/>
    </ligand>
</feature>
<dbReference type="InterPro" id="IPR049470">
    <property type="entry name" value="TRM61_C"/>
</dbReference>
<evidence type="ECO:0000256" key="5">
    <source>
        <dbReference type="PIRSR" id="PIRSR017269-1"/>
    </source>
</evidence>
<comment type="caution">
    <text evidence="7">The sequence shown here is derived from an EMBL/GenBank/DDBJ whole genome shotgun (WGS) entry which is preliminary data.</text>
</comment>
<name>A0A7C2ZT87_9CREN</name>
<dbReference type="AlphaFoldDB" id="A0A7C2ZT87"/>
<dbReference type="PIRSF" id="PIRSF017269">
    <property type="entry name" value="GCD14"/>
    <property type="match status" value="1"/>
</dbReference>
<gene>
    <name evidence="7" type="ORF">ENO39_02170</name>
</gene>
<feature type="binding site" evidence="5">
    <location>
        <begin position="135"/>
        <end position="138"/>
    </location>
    <ligand>
        <name>S-adenosyl-L-methionine</name>
        <dbReference type="ChEBI" id="CHEBI:59789"/>
    </ligand>
</feature>
<evidence type="ECO:0000256" key="4">
    <source>
        <dbReference type="ARBA" id="ARBA00022694"/>
    </source>
</evidence>
<sequence>MGLGVQELYIQQALSVQIGIKKSLRSGILLDEGMPVVLFFPDNTKKLVVLKRGKYTESKYGRIKHDDIIGKNLLGKFVKTNSGARILVQKPTIDEIIYSLFKRKSQVIYPKDAYAIISEAGLKRGDKVGEAGVGSGFLAAHILSVIGNEGEYYGYDLRDDMIETAINNLSLLGYDVSGKIRKKDVKEGIDERDLNAFFLDLPDPWNAVNAIYPSLAPDARIVIFVPTLNQVIKFLASIDDSSKFKINRIFETFSREYAVSKDALRPSPIQSSFTGYIISLVKISE</sequence>
<dbReference type="CDD" id="cd02440">
    <property type="entry name" value="AdoMet_MTases"/>
    <property type="match status" value="1"/>
</dbReference>
<dbReference type="InterPro" id="IPR014816">
    <property type="entry name" value="tRNA_MeTrfase_Gcd14"/>
</dbReference>
<evidence type="ECO:0000256" key="1">
    <source>
        <dbReference type="ARBA" id="ARBA00022603"/>
    </source>
</evidence>
<keyword evidence="1" id="KW-0489">Methyltransferase</keyword>
<evidence type="ECO:0000256" key="2">
    <source>
        <dbReference type="ARBA" id="ARBA00022679"/>
    </source>
</evidence>
<dbReference type="Gene3D" id="3.40.50.150">
    <property type="entry name" value="Vaccinia Virus protein VP39"/>
    <property type="match status" value="1"/>
</dbReference>
<dbReference type="InterPro" id="IPR029063">
    <property type="entry name" value="SAM-dependent_MTases_sf"/>
</dbReference>
<dbReference type="PROSITE" id="PS51620">
    <property type="entry name" value="SAM_TRM61"/>
    <property type="match status" value="1"/>
</dbReference>
<reference evidence="7" key="1">
    <citation type="journal article" date="2020" name="mSystems">
        <title>Genome- and Community-Level Interaction Insights into Carbon Utilization and Element Cycling Functions of Hydrothermarchaeota in Hydrothermal Sediment.</title>
        <authorList>
            <person name="Zhou Z."/>
            <person name="Liu Y."/>
            <person name="Xu W."/>
            <person name="Pan J."/>
            <person name="Luo Z.H."/>
            <person name="Li M."/>
        </authorList>
    </citation>
    <scope>NUCLEOTIDE SEQUENCE [LARGE SCALE GENOMIC DNA]</scope>
    <source>
        <strain evidence="7">SpSt-1261</strain>
    </source>
</reference>
<dbReference type="SUPFAM" id="SSF53335">
    <property type="entry name" value="S-adenosyl-L-methionine-dependent methyltransferases"/>
    <property type="match status" value="1"/>
</dbReference>
<dbReference type="GO" id="GO:0030488">
    <property type="term" value="P:tRNA methylation"/>
    <property type="evidence" value="ECO:0007669"/>
    <property type="project" value="InterPro"/>
</dbReference>
<organism evidence="7">
    <name type="scientific">Fervidicoccus fontis</name>
    <dbReference type="NCBI Taxonomy" id="683846"/>
    <lineage>
        <taxon>Archaea</taxon>
        <taxon>Thermoproteota</taxon>
        <taxon>Thermoprotei</taxon>
        <taxon>Fervidicoccales</taxon>
        <taxon>Fervidicoccaceae</taxon>
        <taxon>Fervidicoccus</taxon>
    </lineage>
</organism>
<dbReference type="GO" id="GO:0160107">
    <property type="term" value="F:tRNA (adenine(58)-N1)-methyltransferase activity"/>
    <property type="evidence" value="ECO:0007669"/>
    <property type="project" value="InterPro"/>
</dbReference>
<dbReference type="PANTHER" id="PTHR12133">
    <property type="entry name" value="TRNA (ADENINE(58)-N(1))-METHYLTRANSFERASE"/>
    <property type="match status" value="1"/>
</dbReference>
<dbReference type="GO" id="GO:0031515">
    <property type="term" value="C:tRNA (m1A) methyltransferase complex"/>
    <property type="evidence" value="ECO:0007669"/>
    <property type="project" value="InterPro"/>
</dbReference>
<dbReference type="EMBL" id="DSFH01000036">
    <property type="protein sequence ID" value="HEW63851.1"/>
    <property type="molecule type" value="Genomic_DNA"/>
</dbReference>
<dbReference type="Proteomes" id="UP000886076">
    <property type="component" value="Unassembled WGS sequence"/>
</dbReference>
<feature type="binding site" evidence="5">
    <location>
        <position position="156"/>
    </location>
    <ligand>
        <name>S-adenosyl-L-methionine</name>
        <dbReference type="ChEBI" id="CHEBI:59789"/>
    </ligand>
</feature>
<evidence type="ECO:0000313" key="7">
    <source>
        <dbReference type="EMBL" id="HEW63851.1"/>
    </source>
</evidence>
<dbReference type="Pfam" id="PF08704">
    <property type="entry name" value="GCD14"/>
    <property type="match status" value="1"/>
</dbReference>
<keyword evidence="3 5" id="KW-0949">S-adenosyl-L-methionine</keyword>
<evidence type="ECO:0000259" key="6">
    <source>
        <dbReference type="Pfam" id="PF08704"/>
    </source>
</evidence>
<keyword evidence="2" id="KW-0808">Transferase</keyword>
<accession>A0A7C2ZT87</accession>
<keyword evidence="4" id="KW-0819">tRNA processing</keyword>
<evidence type="ECO:0000256" key="3">
    <source>
        <dbReference type="ARBA" id="ARBA00022691"/>
    </source>
</evidence>